<dbReference type="GO" id="GO:0005524">
    <property type="term" value="F:ATP binding"/>
    <property type="evidence" value="ECO:0007669"/>
    <property type="project" value="UniProtKB-KW"/>
</dbReference>
<comment type="similarity">
    <text evidence="1">Belongs to the ABC transporter superfamily.</text>
</comment>
<evidence type="ECO:0000256" key="2">
    <source>
        <dbReference type="ARBA" id="ARBA00022448"/>
    </source>
</evidence>
<dbReference type="SUPFAM" id="SSF52540">
    <property type="entry name" value="P-loop containing nucleoside triphosphate hydrolases"/>
    <property type="match status" value="1"/>
</dbReference>
<dbReference type="Pfam" id="PF00005">
    <property type="entry name" value="ABC_tran"/>
    <property type="match status" value="1"/>
</dbReference>
<keyword evidence="3" id="KW-0547">Nucleotide-binding</keyword>
<dbReference type="SMART" id="SM00382">
    <property type="entry name" value="AAA"/>
    <property type="match status" value="1"/>
</dbReference>
<dbReference type="GO" id="GO:0016887">
    <property type="term" value="F:ATP hydrolysis activity"/>
    <property type="evidence" value="ECO:0007669"/>
    <property type="project" value="InterPro"/>
</dbReference>
<dbReference type="PROSITE" id="PS50893">
    <property type="entry name" value="ABC_TRANSPORTER_2"/>
    <property type="match status" value="1"/>
</dbReference>
<dbReference type="OrthoDB" id="9804819at2"/>
<sequence>MNRIIETRELTKVFNEKEIISNVNITVNKGEIYGFLGPNGAGKTTVMKMVANLIKPTRGEIDLFEKALSSNSYQVLGKIGAIIEQPVFYEKLSARKNLELHCEYMGYHNKNAVDESLEMVKLTNTGAKPVKEFSVGMKQRLAIARAIMTKPELLILDEPINGLDPVGIKEIRKLFKKLNKEYGITIFISSHILAEIEHIADKIGVIIQGKLMEEIPMEKVRENNKDYIEIVTKDSAKVALILEHHLKITNTKMLDSLTIRVYDLGVPQGVISEVLFKHGVVIESIYHKSSSLEDYFFTLLNGGGVSA</sequence>
<proteinExistence type="inferred from homology"/>
<dbReference type="InterPro" id="IPR003439">
    <property type="entry name" value="ABC_transporter-like_ATP-bd"/>
</dbReference>
<evidence type="ECO:0000256" key="1">
    <source>
        <dbReference type="ARBA" id="ARBA00005417"/>
    </source>
</evidence>
<evidence type="ECO:0000256" key="4">
    <source>
        <dbReference type="ARBA" id="ARBA00022840"/>
    </source>
</evidence>
<evidence type="ECO:0000259" key="5">
    <source>
        <dbReference type="PROSITE" id="PS50893"/>
    </source>
</evidence>
<dbReference type="InterPro" id="IPR027417">
    <property type="entry name" value="P-loop_NTPase"/>
</dbReference>
<dbReference type="InterPro" id="IPR003593">
    <property type="entry name" value="AAA+_ATPase"/>
</dbReference>
<keyword evidence="2" id="KW-0813">Transport</keyword>
<dbReference type="Gene3D" id="3.40.50.300">
    <property type="entry name" value="P-loop containing nucleotide triphosphate hydrolases"/>
    <property type="match status" value="1"/>
</dbReference>
<evidence type="ECO:0000256" key="3">
    <source>
        <dbReference type="ARBA" id="ARBA00022741"/>
    </source>
</evidence>
<dbReference type="AlphaFoldDB" id="A0A248THG4"/>
<name>A0A248THG4_9BACI</name>
<dbReference type="PANTHER" id="PTHR43335">
    <property type="entry name" value="ABC TRANSPORTER, ATP-BINDING PROTEIN"/>
    <property type="match status" value="1"/>
</dbReference>
<protein>
    <submittedName>
        <fullName evidence="6">Bacitracin ABC transporter ATP-binding protein</fullName>
    </submittedName>
</protein>
<organism evidence="6 7">
    <name type="scientific">Cytobacillus kochii</name>
    <dbReference type="NCBI Taxonomy" id="859143"/>
    <lineage>
        <taxon>Bacteria</taxon>
        <taxon>Bacillati</taxon>
        <taxon>Bacillota</taxon>
        <taxon>Bacilli</taxon>
        <taxon>Bacillales</taxon>
        <taxon>Bacillaceae</taxon>
        <taxon>Cytobacillus</taxon>
    </lineage>
</organism>
<dbReference type="PANTHER" id="PTHR43335:SF8">
    <property type="entry name" value="ABC TRANSPORTER, ATP-BINDING PROTEIN"/>
    <property type="match status" value="1"/>
</dbReference>
<gene>
    <name evidence="6" type="ORF">CKF48_09450</name>
</gene>
<dbReference type="InterPro" id="IPR017871">
    <property type="entry name" value="ABC_transporter-like_CS"/>
</dbReference>
<evidence type="ECO:0000313" key="7">
    <source>
        <dbReference type="Proteomes" id="UP000215137"/>
    </source>
</evidence>
<dbReference type="RefSeq" id="WP_095371104.1">
    <property type="nucleotide sequence ID" value="NZ_CP022983.1"/>
</dbReference>
<keyword evidence="7" id="KW-1185">Reference proteome</keyword>
<feature type="domain" description="ABC transporter" evidence="5">
    <location>
        <begin position="5"/>
        <end position="233"/>
    </location>
</feature>
<dbReference type="Proteomes" id="UP000215137">
    <property type="component" value="Chromosome"/>
</dbReference>
<keyword evidence="4 6" id="KW-0067">ATP-binding</keyword>
<accession>A0A248THG4</accession>
<dbReference type="EMBL" id="CP022983">
    <property type="protein sequence ID" value="ASV67530.1"/>
    <property type="molecule type" value="Genomic_DNA"/>
</dbReference>
<dbReference type="KEGG" id="bko:CKF48_09450"/>
<reference evidence="6 7" key="1">
    <citation type="submission" date="2017-08" db="EMBL/GenBank/DDBJ databases">
        <title>Complete Genome Sequence of Bacillus kochii Oregon-R-modENCODE STRAIN BDGP4, isolated from Drosophila melanogaster gut.</title>
        <authorList>
            <person name="Wan K.H."/>
            <person name="Yu C."/>
            <person name="Park S."/>
            <person name="Hammonds A.S."/>
            <person name="Booth B.W."/>
            <person name="Celniker S.E."/>
        </authorList>
    </citation>
    <scope>NUCLEOTIDE SEQUENCE [LARGE SCALE GENOMIC DNA]</scope>
    <source>
        <strain evidence="6 7">BDGP4</strain>
    </source>
</reference>
<evidence type="ECO:0000313" key="6">
    <source>
        <dbReference type="EMBL" id="ASV67530.1"/>
    </source>
</evidence>
<dbReference type="PROSITE" id="PS00211">
    <property type="entry name" value="ABC_TRANSPORTER_1"/>
    <property type="match status" value="1"/>
</dbReference>